<dbReference type="Proteomes" id="UP000053144">
    <property type="component" value="Unassembled WGS sequence"/>
</dbReference>
<proteinExistence type="predicted"/>
<dbReference type="Gramene" id="KOM29399">
    <property type="protein sequence ID" value="KOM29399"/>
    <property type="gene ID" value="LR48_Vigan661s003600"/>
</dbReference>
<dbReference type="AlphaFoldDB" id="A0A0L9TGY3"/>
<name>A0A0L9TGY3_PHAAN</name>
<reference evidence="3" key="1">
    <citation type="journal article" date="2015" name="Proc. Natl. Acad. Sci. U.S.A.">
        <title>Genome sequencing of adzuki bean (Vigna angularis) provides insight into high starch and low fat accumulation and domestication.</title>
        <authorList>
            <person name="Yang K."/>
            <person name="Tian Z."/>
            <person name="Chen C."/>
            <person name="Luo L."/>
            <person name="Zhao B."/>
            <person name="Wang Z."/>
            <person name="Yu L."/>
            <person name="Li Y."/>
            <person name="Sun Y."/>
            <person name="Li W."/>
            <person name="Chen Y."/>
            <person name="Li Y."/>
            <person name="Zhang Y."/>
            <person name="Ai D."/>
            <person name="Zhao J."/>
            <person name="Shang C."/>
            <person name="Ma Y."/>
            <person name="Wu B."/>
            <person name="Wang M."/>
            <person name="Gao L."/>
            <person name="Sun D."/>
            <person name="Zhang P."/>
            <person name="Guo F."/>
            <person name="Wang W."/>
            <person name="Li Y."/>
            <person name="Wang J."/>
            <person name="Varshney R.K."/>
            <person name="Wang J."/>
            <person name="Ling H.Q."/>
            <person name="Wan P."/>
        </authorList>
    </citation>
    <scope>NUCLEOTIDE SEQUENCE</scope>
    <source>
        <strain evidence="3">cv. Jingnong 6</strain>
    </source>
</reference>
<accession>A0A0L9TGY3</accession>
<sequence length="210" mass="24288">MKDDRLTVFVISWILMLRGSNHAKATIEDLYVLKAFKENIQVDWLAAISDNMLKVTRLESVKLSYCVFISKILIHFGVDYIGESSESYNRTSLINKDALHKIRMQHTPEGWRFKDEITEEGDEAGQSSSIPYRARSEFERTLLREINPFKIMCQETRIDVLEIKEHLKLNNIDEDQLAKEGSTPDDSDGMEEDENVFEESNSDMLLGTYL</sequence>
<dbReference type="EMBL" id="KQ258482">
    <property type="protein sequence ID" value="KOM29399.1"/>
    <property type="molecule type" value="Genomic_DNA"/>
</dbReference>
<protein>
    <submittedName>
        <fullName evidence="2">Uncharacterized protein</fullName>
    </submittedName>
</protein>
<gene>
    <name evidence="2" type="ORF">LR48_Vigan661s003600</name>
</gene>
<feature type="compositionally biased region" description="Acidic residues" evidence="1">
    <location>
        <begin position="183"/>
        <end position="201"/>
    </location>
</feature>
<evidence type="ECO:0000313" key="3">
    <source>
        <dbReference type="Proteomes" id="UP000053144"/>
    </source>
</evidence>
<organism evidence="2 3">
    <name type="scientific">Phaseolus angularis</name>
    <name type="common">Azuki bean</name>
    <name type="synonym">Vigna angularis</name>
    <dbReference type="NCBI Taxonomy" id="3914"/>
    <lineage>
        <taxon>Eukaryota</taxon>
        <taxon>Viridiplantae</taxon>
        <taxon>Streptophyta</taxon>
        <taxon>Embryophyta</taxon>
        <taxon>Tracheophyta</taxon>
        <taxon>Spermatophyta</taxon>
        <taxon>Magnoliopsida</taxon>
        <taxon>eudicotyledons</taxon>
        <taxon>Gunneridae</taxon>
        <taxon>Pentapetalae</taxon>
        <taxon>rosids</taxon>
        <taxon>fabids</taxon>
        <taxon>Fabales</taxon>
        <taxon>Fabaceae</taxon>
        <taxon>Papilionoideae</taxon>
        <taxon>50 kb inversion clade</taxon>
        <taxon>NPAAA clade</taxon>
        <taxon>indigoferoid/millettioid clade</taxon>
        <taxon>Phaseoleae</taxon>
        <taxon>Vigna</taxon>
    </lineage>
</organism>
<evidence type="ECO:0000313" key="2">
    <source>
        <dbReference type="EMBL" id="KOM29399.1"/>
    </source>
</evidence>
<evidence type="ECO:0000256" key="1">
    <source>
        <dbReference type="SAM" id="MobiDB-lite"/>
    </source>
</evidence>
<feature type="region of interest" description="Disordered" evidence="1">
    <location>
        <begin position="174"/>
        <end position="210"/>
    </location>
</feature>